<dbReference type="EMBL" id="JH668991">
    <property type="protein sequence ID" value="KAG6463494.1"/>
    <property type="molecule type" value="Genomic_DNA"/>
</dbReference>
<evidence type="ECO:0000256" key="6">
    <source>
        <dbReference type="ARBA" id="ARBA00023128"/>
    </source>
</evidence>
<reference evidence="8" key="2">
    <citation type="submission" date="2020-12" db="EMBL/GenBank/DDBJ databases">
        <authorList>
            <person name="Kanost M."/>
        </authorList>
    </citation>
    <scope>NUCLEOTIDE SEQUENCE</scope>
</reference>
<dbReference type="Gene3D" id="1.25.40.10">
    <property type="entry name" value="Tetratricopeptide repeat domain"/>
    <property type="match status" value="1"/>
</dbReference>
<organism evidence="8 9">
    <name type="scientific">Manduca sexta</name>
    <name type="common">Tobacco hawkmoth</name>
    <name type="synonym">Tobacco hornworm</name>
    <dbReference type="NCBI Taxonomy" id="7130"/>
    <lineage>
        <taxon>Eukaryota</taxon>
        <taxon>Metazoa</taxon>
        <taxon>Ecdysozoa</taxon>
        <taxon>Arthropoda</taxon>
        <taxon>Hexapoda</taxon>
        <taxon>Insecta</taxon>
        <taxon>Pterygota</taxon>
        <taxon>Neoptera</taxon>
        <taxon>Endopterygota</taxon>
        <taxon>Lepidoptera</taxon>
        <taxon>Glossata</taxon>
        <taxon>Ditrysia</taxon>
        <taxon>Bombycoidea</taxon>
        <taxon>Sphingidae</taxon>
        <taxon>Sphinginae</taxon>
        <taxon>Sphingini</taxon>
        <taxon>Manduca</taxon>
    </lineage>
</organism>
<evidence type="ECO:0000313" key="8">
    <source>
        <dbReference type="EMBL" id="KAG6463494.1"/>
    </source>
</evidence>
<dbReference type="GO" id="GO:0034551">
    <property type="term" value="P:mitochondrial respiratory chain complex III assembly"/>
    <property type="evidence" value="ECO:0007669"/>
    <property type="project" value="InterPro"/>
</dbReference>
<dbReference type="SUPFAM" id="SSF48452">
    <property type="entry name" value="TPR-like"/>
    <property type="match status" value="1"/>
</dbReference>
<keyword evidence="9" id="KW-1185">Reference proteome</keyword>
<keyword evidence="4" id="KW-0802">TPR repeat</keyword>
<comment type="caution">
    <text evidence="8">The sequence shown here is derived from an EMBL/GenBank/DDBJ whole genome shotgun (WGS) entry which is preliminary data.</text>
</comment>
<dbReference type="PANTHER" id="PTHR13143:SF6">
    <property type="entry name" value="TETRATRICOPEPTIDE REPEAT PROTEIN 19, MITOCHONDRIAL"/>
    <property type="match status" value="1"/>
</dbReference>
<protein>
    <recommendedName>
        <fullName evidence="10">Tetratricopeptide repeat protein 19 homolog, mitochondrial</fullName>
    </recommendedName>
</protein>
<keyword evidence="5" id="KW-0809">Transit peptide</keyword>
<reference evidence="8" key="1">
    <citation type="journal article" date="2016" name="Insect Biochem. Mol. Biol.">
        <title>Multifaceted biological insights from a draft genome sequence of the tobacco hornworm moth, Manduca sexta.</title>
        <authorList>
            <person name="Kanost M.R."/>
            <person name="Arrese E.L."/>
            <person name="Cao X."/>
            <person name="Chen Y.R."/>
            <person name="Chellapilla S."/>
            <person name="Goldsmith M.R."/>
            <person name="Grosse-Wilde E."/>
            <person name="Heckel D.G."/>
            <person name="Herndon N."/>
            <person name="Jiang H."/>
            <person name="Papanicolaou A."/>
            <person name="Qu J."/>
            <person name="Soulages J.L."/>
            <person name="Vogel H."/>
            <person name="Walters J."/>
            <person name="Waterhouse R.M."/>
            <person name="Ahn S.J."/>
            <person name="Almeida F.C."/>
            <person name="An C."/>
            <person name="Aqrawi P."/>
            <person name="Bretschneider A."/>
            <person name="Bryant W.B."/>
            <person name="Bucks S."/>
            <person name="Chao H."/>
            <person name="Chevignon G."/>
            <person name="Christen J.M."/>
            <person name="Clarke D.F."/>
            <person name="Dittmer N.T."/>
            <person name="Ferguson L.C.F."/>
            <person name="Garavelou S."/>
            <person name="Gordon K.H.J."/>
            <person name="Gunaratna R.T."/>
            <person name="Han Y."/>
            <person name="Hauser F."/>
            <person name="He Y."/>
            <person name="Heidel-Fischer H."/>
            <person name="Hirsh A."/>
            <person name="Hu Y."/>
            <person name="Jiang H."/>
            <person name="Kalra D."/>
            <person name="Klinner C."/>
            <person name="Konig C."/>
            <person name="Kovar C."/>
            <person name="Kroll A.R."/>
            <person name="Kuwar S.S."/>
            <person name="Lee S.L."/>
            <person name="Lehman R."/>
            <person name="Li K."/>
            <person name="Li Z."/>
            <person name="Liang H."/>
            <person name="Lovelace S."/>
            <person name="Lu Z."/>
            <person name="Mansfield J.H."/>
            <person name="McCulloch K.J."/>
            <person name="Mathew T."/>
            <person name="Morton B."/>
            <person name="Muzny D.M."/>
            <person name="Neunemann D."/>
            <person name="Ongeri F."/>
            <person name="Pauchet Y."/>
            <person name="Pu L.L."/>
            <person name="Pyrousis I."/>
            <person name="Rao X.J."/>
            <person name="Redding A."/>
            <person name="Roesel C."/>
            <person name="Sanchez-Gracia A."/>
            <person name="Schaack S."/>
            <person name="Shukla A."/>
            <person name="Tetreau G."/>
            <person name="Wang Y."/>
            <person name="Xiong G.H."/>
            <person name="Traut W."/>
            <person name="Walsh T.K."/>
            <person name="Worley K.C."/>
            <person name="Wu D."/>
            <person name="Wu W."/>
            <person name="Wu Y.Q."/>
            <person name="Zhang X."/>
            <person name="Zou Z."/>
            <person name="Zucker H."/>
            <person name="Briscoe A.D."/>
            <person name="Burmester T."/>
            <person name="Clem R.J."/>
            <person name="Feyereisen R."/>
            <person name="Grimmelikhuijzen C.J.P."/>
            <person name="Hamodrakas S.J."/>
            <person name="Hansson B.S."/>
            <person name="Huguet E."/>
            <person name="Jermiin L.S."/>
            <person name="Lan Q."/>
            <person name="Lehman H.K."/>
            <person name="Lorenzen M."/>
            <person name="Merzendorfer H."/>
            <person name="Michalopoulos I."/>
            <person name="Morton D.B."/>
            <person name="Muthukrishnan S."/>
            <person name="Oakeshott J.G."/>
            <person name="Palmer W."/>
            <person name="Park Y."/>
            <person name="Passarelli A.L."/>
            <person name="Rozas J."/>
            <person name="Schwartz L.M."/>
            <person name="Smith W."/>
            <person name="Southgate A."/>
            <person name="Vilcinskas A."/>
            <person name="Vogt R."/>
            <person name="Wang P."/>
            <person name="Werren J."/>
            <person name="Yu X.Q."/>
            <person name="Zhou J.J."/>
            <person name="Brown S.J."/>
            <person name="Scherer S.E."/>
            <person name="Richards S."/>
            <person name="Blissard G.W."/>
        </authorList>
    </citation>
    <scope>NUCLEOTIDE SEQUENCE</scope>
</reference>
<proteinExistence type="inferred from homology"/>
<dbReference type="InterPro" id="IPR011990">
    <property type="entry name" value="TPR-like_helical_dom_sf"/>
</dbReference>
<keyword evidence="7" id="KW-0472">Membrane</keyword>
<keyword evidence="3" id="KW-0677">Repeat</keyword>
<evidence type="ECO:0000256" key="3">
    <source>
        <dbReference type="ARBA" id="ARBA00022737"/>
    </source>
</evidence>
<evidence type="ECO:0000256" key="7">
    <source>
        <dbReference type="SAM" id="Phobius"/>
    </source>
</evidence>
<name>A0A921ZTV3_MANSE</name>
<keyword evidence="7" id="KW-1133">Transmembrane helix</keyword>
<comment type="similarity">
    <text evidence="2">Belongs to the TTC19 family.</text>
</comment>
<dbReference type="GO" id="GO:0005743">
    <property type="term" value="C:mitochondrial inner membrane"/>
    <property type="evidence" value="ECO:0007669"/>
    <property type="project" value="TreeGrafter"/>
</dbReference>
<feature type="transmembrane region" description="Helical" evidence="7">
    <location>
        <begin position="32"/>
        <end position="54"/>
    </location>
</feature>
<evidence type="ECO:0000313" key="9">
    <source>
        <dbReference type="Proteomes" id="UP000791440"/>
    </source>
</evidence>
<keyword evidence="7" id="KW-0812">Transmembrane</keyword>
<comment type="subcellular location">
    <subcellularLocation>
        <location evidence="1">Mitochondrion</location>
    </subcellularLocation>
</comment>
<dbReference type="PANTHER" id="PTHR13143">
    <property type="entry name" value="TETRATRICOPEPTIDE REPEAT PROTEIN 19"/>
    <property type="match status" value="1"/>
</dbReference>
<evidence type="ECO:0000256" key="1">
    <source>
        <dbReference type="ARBA" id="ARBA00004173"/>
    </source>
</evidence>
<gene>
    <name evidence="8" type="ORF">O3G_MSEX013907</name>
</gene>
<evidence type="ECO:0000256" key="2">
    <source>
        <dbReference type="ARBA" id="ARBA00008219"/>
    </source>
</evidence>
<accession>A0A921ZTV3</accession>
<dbReference type="Proteomes" id="UP000791440">
    <property type="component" value="Unassembled WGS sequence"/>
</dbReference>
<evidence type="ECO:0000256" key="5">
    <source>
        <dbReference type="ARBA" id="ARBA00022946"/>
    </source>
</evidence>
<dbReference type="AlphaFoldDB" id="A0A921ZTV3"/>
<keyword evidence="6" id="KW-0496">Mitochondrion</keyword>
<evidence type="ECO:0008006" key="10">
    <source>
        <dbReference type="Google" id="ProtNLM"/>
    </source>
</evidence>
<sequence>MAAKYKHFWNRWTRLTRSFTPIRKTIVRRTTISPVGVISVPCMMGFSLFTWLGFEKKATVEDELIHTIKHCVLFIQRTEYEKAEKLLHVALRQAQQLQHQLGITYIYDVMANLALEREQLDKAKQLFVVVTQRIMQDGATEDDFRVVHISAKLARISHLKKEYETAQIGYDWCLQKLNEAVKEEPTDDRIKLLALTEDWYGRMYLEHNQYEQALKMMVSSLNRMKQVSEVEKEHIALQLNDIGTVCDHLKRTDESIDYFKEAIAVAKPLEMDYLGLMYINLGRAYLNKKLIDDARKNCGFAWRLGVMSRNEEIKKEAESCMNQIKNIT</sequence>
<evidence type="ECO:0000256" key="4">
    <source>
        <dbReference type="ARBA" id="ARBA00022803"/>
    </source>
</evidence>
<dbReference type="InterPro" id="IPR040395">
    <property type="entry name" value="TTC19"/>
</dbReference>